<dbReference type="EMBL" id="CP022046">
    <property type="protein sequence ID" value="ASE35324.1"/>
    <property type="molecule type" value="Genomic_DNA"/>
</dbReference>
<dbReference type="RefSeq" id="WP_058590755.1">
    <property type="nucleotide sequence ID" value="NZ_CP022046.2"/>
</dbReference>
<name>A0AAI8DHP3_MAMSC</name>
<accession>A0AAI8DHP3</accession>
<dbReference type="Pfam" id="PF00583">
    <property type="entry name" value="Acetyltransf_1"/>
    <property type="match status" value="1"/>
</dbReference>
<evidence type="ECO:0000256" key="2">
    <source>
        <dbReference type="ARBA" id="ARBA00023315"/>
    </source>
</evidence>
<dbReference type="PANTHER" id="PTHR10908">
    <property type="entry name" value="SEROTONIN N-ACETYLTRANSFERASE"/>
    <property type="match status" value="1"/>
</dbReference>
<dbReference type="InterPro" id="IPR016181">
    <property type="entry name" value="Acyl_CoA_acyltransferase"/>
</dbReference>
<evidence type="ECO:0000313" key="4">
    <source>
        <dbReference type="EMBL" id="ASE35324.1"/>
    </source>
</evidence>
<organism evidence="4 5">
    <name type="scientific">Mammaliicoccus sciuri</name>
    <name type="common">Staphylococcus sciuri</name>
    <dbReference type="NCBI Taxonomy" id="1296"/>
    <lineage>
        <taxon>Bacteria</taxon>
        <taxon>Bacillati</taxon>
        <taxon>Bacillota</taxon>
        <taxon>Bacilli</taxon>
        <taxon>Bacillales</taxon>
        <taxon>Staphylococcaceae</taxon>
        <taxon>Mammaliicoccus</taxon>
    </lineage>
</organism>
<dbReference type="PROSITE" id="PS51186">
    <property type="entry name" value="GNAT"/>
    <property type="match status" value="1"/>
</dbReference>
<dbReference type="GO" id="GO:0008080">
    <property type="term" value="F:N-acetyltransferase activity"/>
    <property type="evidence" value="ECO:0007669"/>
    <property type="project" value="UniProtKB-ARBA"/>
</dbReference>
<dbReference type="SUPFAM" id="SSF55729">
    <property type="entry name" value="Acyl-CoA N-acyltransferases (Nat)"/>
    <property type="match status" value="1"/>
</dbReference>
<dbReference type="KEGG" id="sscu:CEP64_12230"/>
<proteinExistence type="predicted"/>
<dbReference type="Gene3D" id="3.40.630.30">
    <property type="match status" value="1"/>
</dbReference>
<keyword evidence="1" id="KW-0808">Transferase</keyword>
<dbReference type="AlphaFoldDB" id="A0AAI8DHP3"/>
<evidence type="ECO:0000256" key="1">
    <source>
        <dbReference type="ARBA" id="ARBA00022679"/>
    </source>
</evidence>
<reference evidence="5" key="1">
    <citation type="submission" date="2017-06" db="EMBL/GenBank/DDBJ databases">
        <title>FDA dAtabase for Regulatory Grade micrObial Sequences (FDA-ARGOS): Supporting development and validation of Infectious Disease Dx tests.</title>
        <authorList>
            <person name="Goldberg B."/>
            <person name="Campos J."/>
            <person name="Tallon L."/>
            <person name="Sadzewicz L."/>
            <person name="Sengamalay N."/>
            <person name="Ott S."/>
            <person name="Godinez A."/>
            <person name="Nagaraj S."/>
            <person name="Vavikolanu K."/>
            <person name="Nadendla S."/>
            <person name="George J."/>
            <person name="Geyer C."/>
            <person name="Sichtig H."/>
        </authorList>
    </citation>
    <scope>NUCLEOTIDE SEQUENCE [LARGE SCALE GENOMIC DNA]</scope>
    <source>
        <strain evidence="5">FDAARGOS_285</strain>
    </source>
</reference>
<dbReference type="Proteomes" id="UP000197058">
    <property type="component" value="Chromosome"/>
</dbReference>
<gene>
    <name evidence="4" type="ORF">CEP64_12230</name>
</gene>
<evidence type="ECO:0000259" key="3">
    <source>
        <dbReference type="PROSITE" id="PS51186"/>
    </source>
</evidence>
<dbReference type="PANTHER" id="PTHR10908:SF0">
    <property type="entry name" value="SEROTONIN N-ACETYLTRANSFERASE"/>
    <property type="match status" value="1"/>
</dbReference>
<feature type="domain" description="N-acetyltransferase" evidence="3">
    <location>
        <begin position="2"/>
        <end position="159"/>
    </location>
</feature>
<evidence type="ECO:0000313" key="5">
    <source>
        <dbReference type="Proteomes" id="UP000197058"/>
    </source>
</evidence>
<keyword evidence="2" id="KW-0012">Acyltransferase</keyword>
<sequence>MYNFRNVQLDDLDEILKIENRGFTPEEAATKNALIDRIDNIPDTFIIAEHNHEIAGYINGPVINNMYITDDLFDKNQPNPTSGGYVAILGLVVSENYRNQGLAGKLLHQLEQTAQSHNRKGITLTCKESLISFYEHYGYTNHGLSDSEHGGLEWFNLVKVFE</sequence>
<dbReference type="InterPro" id="IPR000182">
    <property type="entry name" value="GNAT_dom"/>
</dbReference>
<dbReference type="InterPro" id="IPR051635">
    <property type="entry name" value="SNAT-like"/>
</dbReference>
<dbReference type="CDD" id="cd04301">
    <property type="entry name" value="NAT_SF"/>
    <property type="match status" value="1"/>
</dbReference>
<protein>
    <submittedName>
        <fullName evidence="4">N-acetyltransferase</fullName>
    </submittedName>
</protein>